<keyword evidence="1 7" id="KW-0489">Methyltransferase</keyword>
<dbReference type="PANTHER" id="PTHR33841:SF5">
    <property type="entry name" value="DNA METHYLASE (MODIFICATION METHYLASE) (METHYLTRANSFERASE)-RELATED"/>
    <property type="match status" value="1"/>
</dbReference>
<proteinExistence type="predicted"/>
<gene>
    <name evidence="7" type="ORF">A3A03_03360</name>
</gene>
<dbReference type="PRINTS" id="PR00507">
    <property type="entry name" value="N12N6MTFRASE"/>
</dbReference>
<evidence type="ECO:0000313" key="8">
    <source>
        <dbReference type="Proteomes" id="UP000176629"/>
    </source>
</evidence>
<evidence type="ECO:0000256" key="3">
    <source>
        <dbReference type="ARBA" id="ARBA00022691"/>
    </source>
</evidence>
<dbReference type="STRING" id="1801773.A3A03_03360"/>
<reference evidence="7 8" key="1">
    <citation type="journal article" date="2016" name="Nat. Commun.">
        <title>Thousands of microbial genomes shed light on interconnected biogeochemical processes in an aquifer system.</title>
        <authorList>
            <person name="Anantharaman K."/>
            <person name="Brown C.T."/>
            <person name="Hug L.A."/>
            <person name="Sharon I."/>
            <person name="Castelle C.J."/>
            <person name="Probst A.J."/>
            <person name="Thomas B.C."/>
            <person name="Singh A."/>
            <person name="Wilkins M.J."/>
            <person name="Karaoz U."/>
            <person name="Brodie E.L."/>
            <person name="Williams K.H."/>
            <person name="Hubbard S.S."/>
            <person name="Banfield J.F."/>
        </authorList>
    </citation>
    <scope>NUCLEOTIDE SEQUENCE [LARGE SCALE GENOMIC DNA]</scope>
</reference>
<dbReference type="Proteomes" id="UP000176629">
    <property type="component" value="Unassembled WGS sequence"/>
</dbReference>
<dbReference type="AlphaFoldDB" id="A0A1F6XJK6"/>
<dbReference type="PROSITE" id="PS00092">
    <property type="entry name" value="N6_MTASE"/>
    <property type="match status" value="1"/>
</dbReference>
<dbReference type="GO" id="GO:0032259">
    <property type="term" value="P:methylation"/>
    <property type="evidence" value="ECO:0007669"/>
    <property type="project" value="UniProtKB-KW"/>
</dbReference>
<dbReference type="GO" id="GO:0009307">
    <property type="term" value="P:DNA restriction-modification system"/>
    <property type="evidence" value="ECO:0007669"/>
    <property type="project" value="UniProtKB-KW"/>
</dbReference>
<evidence type="ECO:0000256" key="4">
    <source>
        <dbReference type="ARBA" id="ARBA00022747"/>
    </source>
</evidence>
<dbReference type="GO" id="GO:0008170">
    <property type="term" value="F:N-methyltransferase activity"/>
    <property type="evidence" value="ECO:0007669"/>
    <property type="project" value="InterPro"/>
</dbReference>
<protein>
    <submittedName>
        <fullName evidence="7">Modification methylase</fullName>
    </submittedName>
</protein>
<evidence type="ECO:0000259" key="6">
    <source>
        <dbReference type="Pfam" id="PF22837"/>
    </source>
</evidence>
<dbReference type="CDD" id="cd02440">
    <property type="entry name" value="AdoMet_MTases"/>
    <property type="match status" value="1"/>
</dbReference>
<evidence type="ECO:0000313" key="7">
    <source>
        <dbReference type="EMBL" id="OGI94349.1"/>
    </source>
</evidence>
<evidence type="ECO:0000256" key="1">
    <source>
        <dbReference type="ARBA" id="ARBA00022603"/>
    </source>
</evidence>
<dbReference type="Pfam" id="PF02384">
    <property type="entry name" value="N6_Mtase"/>
    <property type="match status" value="1"/>
</dbReference>
<dbReference type="InterPro" id="IPR029063">
    <property type="entry name" value="SAM-dependent_MTases_sf"/>
</dbReference>
<dbReference type="SUPFAM" id="SSF53335">
    <property type="entry name" value="S-adenosyl-L-methionine-dependent methyltransferases"/>
    <property type="match status" value="1"/>
</dbReference>
<dbReference type="PANTHER" id="PTHR33841">
    <property type="entry name" value="DNA METHYLTRANSFERASE YEEA-RELATED"/>
    <property type="match status" value="1"/>
</dbReference>
<sequence>MNTLRTYINKNEIEDEYSKFTTIEHRKKFAQFFTPFQIADTMAKWLIGNEELETVLEPAFGLGVFSRALLNYNKNLKIKGFEVDQNIFDRAKDIFKKENIDLHLEDYMYNDWDNKYDGIICNPPYFKFHDYDNKNILKEMENRISCKLSGFTNLYTLFLLKSIYQLNKNGRAAYIIPSEFLNSDYGKLVKSYLIKSKTLRHIIVINFKENVFDDALTTASILLFANDKKSSKVQFSNVDNLSDFEKITNLLESYPVYLNEKQIIEFKNLNPDIKWRSYYQKQNSIKYKHLVPFLNYGKVVRGIATGANEYFTFNISKAKEFGILEKYLLPCICRAIDSRQSFFTKEDFEKLKKNDESIFLINAVNPDENVKKYLAIGEKQQINKKFLTANRNPWFSLENRRPSPIWVSVFNRKGLRFIRNEANISNLTAFHCIYLNMFSISKIDLFFAYLLTDVSRQIFNDNSREYGNGLQKFEPNDINTSKILDLSCLDIKTEMNILKYYNLYRQSVLDKNPDKSFVNKINDIFIKYYT</sequence>
<keyword evidence="3" id="KW-0949">S-adenosyl-L-methionine</keyword>
<dbReference type="Pfam" id="PF22837">
    <property type="entry name" value="M_Eco57I_C"/>
    <property type="match status" value="1"/>
</dbReference>
<dbReference type="EMBL" id="MFUX01000025">
    <property type="protein sequence ID" value="OGI94349.1"/>
    <property type="molecule type" value="Genomic_DNA"/>
</dbReference>
<feature type="domain" description="Type II methyltransferase M.Eco57I C-terminal" evidence="6">
    <location>
        <begin position="288"/>
        <end position="507"/>
    </location>
</feature>
<dbReference type="GO" id="GO:0003677">
    <property type="term" value="F:DNA binding"/>
    <property type="evidence" value="ECO:0007669"/>
    <property type="project" value="InterPro"/>
</dbReference>
<organism evidence="7 8">
    <name type="scientific">Candidatus Nomurabacteria bacterium RIFCSPLOWO2_01_FULL_40_18</name>
    <dbReference type="NCBI Taxonomy" id="1801773"/>
    <lineage>
        <taxon>Bacteria</taxon>
        <taxon>Candidatus Nomuraibacteriota</taxon>
    </lineage>
</organism>
<evidence type="ECO:0000259" key="5">
    <source>
        <dbReference type="Pfam" id="PF02384"/>
    </source>
</evidence>
<dbReference type="InterPro" id="IPR054520">
    <property type="entry name" value="M_Eco57I_C"/>
</dbReference>
<accession>A0A1F6XJK6</accession>
<keyword evidence="4" id="KW-0680">Restriction system</keyword>
<dbReference type="Gene3D" id="3.40.50.150">
    <property type="entry name" value="Vaccinia Virus protein VP39"/>
    <property type="match status" value="1"/>
</dbReference>
<feature type="domain" description="DNA methylase adenine-specific" evidence="5">
    <location>
        <begin position="24"/>
        <end position="245"/>
    </location>
</feature>
<dbReference type="InterPro" id="IPR002052">
    <property type="entry name" value="DNA_methylase_N6_adenine_CS"/>
</dbReference>
<name>A0A1F6XJK6_9BACT</name>
<comment type="caution">
    <text evidence="7">The sequence shown here is derived from an EMBL/GenBank/DDBJ whole genome shotgun (WGS) entry which is preliminary data.</text>
</comment>
<evidence type="ECO:0000256" key="2">
    <source>
        <dbReference type="ARBA" id="ARBA00022679"/>
    </source>
</evidence>
<dbReference type="InterPro" id="IPR003356">
    <property type="entry name" value="DNA_methylase_A-5"/>
</dbReference>
<keyword evidence="2" id="KW-0808">Transferase</keyword>
<dbReference type="GO" id="GO:0009007">
    <property type="term" value="F:site-specific DNA-methyltransferase (adenine-specific) activity"/>
    <property type="evidence" value="ECO:0007669"/>
    <property type="project" value="UniProtKB-EC"/>
</dbReference>
<dbReference type="InterPro" id="IPR050953">
    <property type="entry name" value="N4_N6_ade-DNA_methylase"/>
</dbReference>